<dbReference type="EMBL" id="AZHW01000598">
    <property type="protein sequence ID" value="ETW97959.1"/>
    <property type="molecule type" value="Genomic_DNA"/>
</dbReference>
<evidence type="ECO:0000313" key="2">
    <source>
        <dbReference type="Proteomes" id="UP000019141"/>
    </source>
</evidence>
<dbReference type="HOGENOM" id="CLU_663739_0_0_7"/>
<sequence length="421" mass="48135">MSDDRKQEDFPAYERFARQLQATGILSDAWVDGRPRFRLQGVVLSLVQARALKRAAERVGAIYQELIDLLWAHPEWLDTFFCLTPYQKLMWLSAQGRWHGIARADLFLCRDGSVQCCEVNSDTPSGEAEAVLLNQLLHPYHTAVYDPNRRLASAFWRMLVASHGGREPRAIGVVYPTELPEDLSMIALYRKWLEARGCQVVLGSPYNLHACHSGVAMFGEPLDVIIRHYKTDWWGEREVVWTDAEPYRDPDPLDGPLRTLLEAEYDGRVTVVNPFGAVVTQNKLSLALMWEEIGRFSPLARRWIRRYIPKTYRLTQMTRDDILNNRQMWVLKSAYGCEGDETVCGPYVSDEEWRDTLAHAIPEFWICQRFFSVAPEPNGRNPNYGVYLLGGRSAGFYTRLSVAATDEQAVTAPTFIARRGI</sequence>
<reference evidence="1 2" key="1">
    <citation type="journal article" date="2014" name="Nature">
        <title>An environmental bacterial taxon with a large and distinct metabolic repertoire.</title>
        <authorList>
            <person name="Wilson M.C."/>
            <person name="Mori T."/>
            <person name="Ruckert C."/>
            <person name="Uria A.R."/>
            <person name="Helf M.J."/>
            <person name="Takada K."/>
            <person name="Gernert C."/>
            <person name="Steffens U.A."/>
            <person name="Heycke N."/>
            <person name="Schmitt S."/>
            <person name="Rinke C."/>
            <person name="Helfrich E.J."/>
            <person name="Brachmann A.O."/>
            <person name="Gurgui C."/>
            <person name="Wakimoto T."/>
            <person name="Kracht M."/>
            <person name="Crusemann M."/>
            <person name="Hentschel U."/>
            <person name="Abe I."/>
            <person name="Matsunaga S."/>
            <person name="Kalinowski J."/>
            <person name="Takeyama H."/>
            <person name="Piel J."/>
        </authorList>
    </citation>
    <scope>NUCLEOTIDE SEQUENCE [LARGE SCALE GENOMIC DNA]</scope>
    <source>
        <strain evidence="2">TSY1</strain>
    </source>
</reference>
<organism evidence="1 2">
    <name type="scientific">Entotheonella factor</name>
    <dbReference type="NCBI Taxonomy" id="1429438"/>
    <lineage>
        <taxon>Bacteria</taxon>
        <taxon>Pseudomonadati</taxon>
        <taxon>Nitrospinota/Tectimicrobiota group</taxon>
        <taxon>Candidatus Tectimicrobiota</taxon>
        <taxon>Candidatus Entotheonellia</taxon>
        <taxon>Candidatus Entotheonellales</taxon>
        <taxon>Candidatus Entotheonellaceae</taxon>
        <taxon>Candidatus Entotheonella</taxon>
    </lineage>
</organism>
<keyword evidence="2" id="KW-1185">Reference proteome</keyword>
<proteinExistence type="predicted"/>
<name>W4LJ74_ENTF1</name>
<protein>
    <submittedName>
        <fullName evidence="1">Uncharacterized protein</fullName>
    </submittedName>
</protein>
<dbReference type="SUPFAM" id="SSF56059">
    <property type="entry name" value="Glutathione synthetase ATP-binding domain-like"/>
    <property type="match status" value="1"/>
</dbReference>
<evidence type="ECO:0000313" key="1">
    <source>
        <dbReference type="EMBL" id="ETW97959.1"/>
    </source>
</evidence>
<dbReference type="AlphaFoldDB" id="W4LJ74"/>
<accession>W4LJ74</accession>
<dbReference type="Proteomes" id="UP000019141">
    <property type="component" value="Unassembled WGS sequence"/>
</dbReference>
<gene>
    <name evidence="1" type="ORF">ETSY1_20680</name>
</gene>
<comment type="caution">
    <text evidence="1">The sequence shown here is derived from an EMBL/GenBank/DDBJ whole genome shotgun (WGS) entry which is preliminary data.</text>
</comment>